<proteinExistence type="predicted"/>
<name>U5LCR8_9BACI</name>
<reference evidence="1 2" key="1">
    <citation type="submission" date="2013-07" db="EMBL/GenBank/DDBJ databases">
        <title>Complete genome sequence of Bacillus infantis NRRL B-14911 that has potential to induce cardiac disease by antigenic mimicry.</title>
        <authorList>
            <person name="Massilamany C."/>
            <person name="Smith T.P.L."/>
            <person name="Loy J.D."/>
            <person name="Barletta R."/>
            <person name="Reddy J."/>
        </authorList>
    </citation>
    <scope>NUCLEOTIDE SEQUENCE [LARGE SCALE GENOMIC DNA]</scope>
    <source>
        <strain evidence="1 2">NRRL B-14911</strain>
    </source>
</reference>
<keyword evidence="2" id="KW-1185">Reference proteome</keyword>
<dbReference type="KEGG" id="bif:N288_13095"/>
<dbReference type="EMBL" id="CP006643">
    <property type="protein sequence ID" value="AGX04521.1"/>
    <property type="molecule type" value="Genomic_DNA"/>
</dbReference>
<dbReference type="Proteomes" id="UP000017805">
    <property type="component" value="Chromosome"/>
</dbReference>
<evidence type="ECO:0000313" key="1">
    <source>
        <dbReference type="EMBL" id="AGX04521.1"/>
    </source>
</evidence>
<dbReference type="HOGENOM" id="CLU_3363186_0_0_9"/>
<sequence length="35" mass="4036">MQQKAQAIWLALFLLKIAAGNRTSWGISKKMVRYI</sequence>
<organism evidence="1 2">
    <name type="scientific">Bacillus infantis NRRL B-14911</name>
    <dbReference type="NCBI Taxonomy" id="1367477"/>
    <lineage>
        <taxon>Bacteria</taxon>
        <taxon>Bacillati</taxon>
        <taxon>Bacillota</taxon>
        <taxon>Bacilli</taxon>
        <taxon>Bacillales</taxon>
        <taxon>Bacillaceae</taxon>
        <taxon>Bacillus</taxon>
    </lineage>
</organism>
<dbReference type="AlphaFoldDB" id="U5LCR8"/>
<protein>
    <submittedName>
        <fullName evidence="1">Uncharacterized protein</fullName>
    </submittedName>
</protein>
<gene>
    <name evidence="1" type="ORF">N288_13095</name>
</gene>
<accession>U5LCR8</accession>
<evidence type="ECO:0000313" key="2">
    <source>
        <dbReference type="Proteomes" id="UP000017805"/>
    </source>
</evidence>